<evidence type="ECO:0000256" key="7">
    <source>
        <dbReference type="RuleBase" id="RU361183"/>
    </source>
</evidence>
<name>A0A9J6BU63_POLVA</name>
<feature type="binding site" evidence="6">
    <location>
        <position position="139"/>
    </location>
    <ligand>
        <name>Zn(2+)</name>
        <dbReference type="ChEBI" id="CHEBI:29105"/>
        <note>catalytic</note>
    </ligand>
</feature>
<dbReference type="AlphaFoldDB" id="A0A9J6BU63"/>
<evidence type="ECO:0000259" key="8">
    <source>
        <dbReference type="PROSITE" id="PS51864"/>
    </source>
</evidence>
<dbReference type="PANTHER" id="PTHR10127:SF780">
    <property type="entry name" value="METALLOENDOPEPTIDASE"/>
    <property type="match status" value="1"/>
</dbReference>
<keyword evidence="10" id="KW-1185">Reference proteome</keyword>
<keyword evidence="4 6" id="KW-0862">Zinc</keyword>
<keyword evidence="3 6" id="KW-0378">Hydrolase</keyword>
<dbReference type="Gene3D" id="3.40.390.10">
    <property type="entry name" value="Collagenase (Catalytic Domain)"/>
    <property type="match status" value="1"/>
</dbReference>
<feature type="active site" evidence="6">
    <location>
        <position position="136"/>
    </location>
</feature>
<gene>
    <name evidence="9" type="ORF">PVAND_003311</name>
</gene>
<organism evidence="9 10">
    <name type="scientific">Polypedilum vanderplanki</name>
    <name type="common">Sleeping chironomid midge</name>
    <dbReference type="NCBI Taxonomy" id="319348"/>
    <lineage>
        <taxon>Eukaryota</taxon>
        <taxon>Metazoa</taxon>
        <taxon>Ecdysozoa</taxon>
        <taxon>Arthropoda</taxon>
        <taxon>Hexapoda</taxon>
        <taxon>Insecta</taxon>
        <taxon>Pterygota</taxon>
        <taxon>Neoptera</taxon>
        <taxon>Endopterygota</taxon>
        <taxon>Diptera</taxon>
        <taxon>Nematocera</taxon>
        <taxon>Chironomoidea</taxon>
        <taxon>Chironomidae</taxon>
        <taxon>Chironominae</taxon>
        <taxon>Polypedilum</taxon>
        <taxon>Polypedilum</taxon>
    </lineage>
</organism>
<evidence type="ECO:0000256" key="4">
    <source>
        <dbReference type="ARBA" id="ARBA00022833"/>
    </source>
</evidence>
<dbReference type="EC" id="3.4.24.-" evidence="7"/>
<dbReference type="SUPFAM" id="SSF55486">
    <property type="entry name" value="Metalloproteases ('zincins'), catalytic domain"/>
    <property type="match status" value="1"/>
</dbReference>
<keyword evidence="5 6" id="KW-0482">Metalloprotease</keyword>
<evidence type="ECO:0000256" key="2">
    <source>
        <dbReference type="ARBA" id="ARBA00022723"/>
    </source>
</evidence>
<feature type="signal peptide" evidence="7">
    <location>
        <begin position="1"/>
        <end position="19"/>
    </location>
</feature>
<evidence type="ECO:0000256" key="6">
    <source>
        <dbReference type="PROSITE-ProRule" id="PRU01211"/>
    </source>
</evidence>
<accession>A0A9J6BU63</accession>
<reference evidence="9" key="1">
    <citation type="submission" date="2021-03" db="EMBL/GenBank/DDBJ databases">
        <title>Chromosome level genome of the anhydrobiotic midge Polypedilum vanderplanki.</title>
        <authorList>
            <person name="Yoshida Y."/>
            <person name="Kikawada T."/>
            <person name="Gusev O."/>
        </authorList>
    </citation>
    <scope>NUCLEOTIDE SEQUENCE</scope>
    <source>
        <strain evidence="9">NIAS01</strain>
        <tissue evidence="9">Whole body or cell culture</tissue>
    </source>
</reference>
<dbReference type="PRINTS" id="PR00480">
    <property type="entry name" value="ASTACIN"/>
</dbReference>
<dbReference type="EMBL" id="JADBJN010000003">
    <property type="protein sequence ID" value="KAG5673248.1"/>
    <property type="molecule type" value="Genomic_DNA"/>
</dbReference>
<evidence type="ECO:0000313" key="10">
    <source>
        <dbReference type="Proteomes" id="UP001107558"/>
    </source>
</evidence>
<keyword evidence="2 6" id="KW-0479">Metal-binding</keyword>
<dbReference type="InterPro" id="IPR006026">
    <property type="entry name" value="Peptidase_Metallo"/>
</dbReference>
<dbReference type="InterPro" id="IPR001506">
    <property type="entry name" value="Peptidase_M12A"/>
</dbReference>
<feature type="chain" id="PRO_5039963023" description="Metalloendopeptidase" evidence="7">
    <location>
        <begin position="20"/>
        <end position="238"/>
    </location>
</feature>
<evidence type="ECO:0000256" key="3">
    <source>
        <dbReference type="ARBA" id="ARBA00022801"/>
    </source>
</evidence>
<dbReference type="OrthoDB" id="291007at2759"/>
<evidence type="ECO:0000256" key="5">
    <source>
        <dbReference type="ARBA" id="ARBA00023049"/>
    </source>
</evidence>
<comment type="caution">
    <text evidence="6">Lacks conserved residue(s) required for the propagation of feature annotation.</text>
</comment>
<keyword evidence="1 6" id="KW-0645">Protease</keyword>
<dbReference type="GO" id="GO:0004222">
    <property type="term" value="F:metalloendopeptidase activity"/>
    <property type="evidence" value="ECO:0007669"/>
    <property type="project" value="UniProtKB-UniRule"/>
</dbReference>
<dbReference type="PROSITE" id="PS51864">
    <property type="entry name" value="ASTACIN"/>
    <property type="match status" value="1"/>
</dbReference>
<dbReference type="GO" id="GO:0008270">
    <property type="term" value="F:zinc ion binding"/>
    <property type="evidence" value="ECO:0007669"/>
    <property type="project" value="UniProtKB-UniRule"/>
</dbReference>
<dbReference type="SMART" id="SM00235">
    <property type="entry name" value="ZnMc"/>
    <property type="match status" value="1"/>
</dbReference>
<evidence type="ECO:0000313" key="9">
    <source>
        <dbReference type="EMBL" id="KAG5673248.1"/>
    </source>
</evidence>
<dbReference type="GO" id="GO:0006508">
    <property type="term" value="P:proteolysis"/>
    <property type="evidence" value="ECO:0007669"/>
    <property type="project" value="UniProtKB-KW"/>
</dbReference>
<feature type="binding site" evidence="6">
    <location>
        <position position="135"/>
    </location>
    <ligand>
        <name>Zn(2+)</name>
        <dbReference type="ChEBI" id="CHEBI:29105"/>
        <note>catalytic</note>
    </ligand>
</feature>
<protein>
    <recommendedName>
        <fullName evidence="7">Metalloendopeptidase</fullName>
        <ecNumber evidence="7">3.4.24.-</ecNumber>
    </recommendedName>
</protein>
<dbReference type="PANTHER" id="PTHR10127">
    <property type="entry name" value="DISCOIDIN, CUB, EGF, LAMININ , AND ZINC METALLOPROTEASE DOMAIN CONTAINING"/>
    <property type="match status" value="1"/>
</dbReference>
<evidence type="ECO:0000256" key="1">
    <source>
        <dbReference type="ARBA" id="ARBA00022670"/>
    </source>
</evidence>
<comment type="caution">
    <text evidence="9">The sequence shown here is derived from an EMBL/GenBank/DDBJ whole genome shotgun (WGS) entry which is preliminary data.</text>
</comment>
<comment type="cofactor">
    <cofactor evidence="6 7">
        <name>Zn(2+)</name>
        <dbReference type="ChEBI" id="CHEBI:29105"/>
    </cofactor>
    <text evidence="6 7">Binds 1 zinc ion per subunit.</text>
</comment>
<sequence>MKFLILQVFVIYTCSLIYSTPIEDGESESVGEYGRDGRTGILNTTRRWSKNGNLVRIPYVISSEFSSSERKMIIDAEDQFHEYTCIRFVPRTNEVDFLNIAPTDDGCYSKLGRVGGPQLVSLQKNGCFKLGIIMHELIHTLGFVHMHSDYDRDRYVRINEENIQDGAKDQFNVVSSLNFTHFNTPYDYDSLMHYDGKAFNKNGKYTIETYNPADQNRIGQREGFSSGDIRRINAMYNC</sequence>
<dbReference type="CDD" id="cd04280">
    <property type="entry name" value="ZnMc_astacin_like"/>
    <property type="match status" value="1"/>
</dbReference>
<feature type="domain" description="Peptidase M12A" evidence="8">
    <location>
        <begin position="39"/>
        <end position="238"/>
    </location>
</feature>
<feature type="binding site" evidence="6">
    <location>
        <position position="145"/>
    </location>
    <ligand>
        <name>Zn(2+)</name>
        <dbReference type="ChEBI" id="CHEBI:29105"/>
        <note>catalytic</note>
    </ligand>
</feature>
<dbReference type="InterPro" id="IPR034035">
    <property type="entry name" value="Astacin-like_dom"/>
</dbReference>
<dbReference type="Pfam" id="PF01400">
    <property type="entry name" value="Astacin"/>
    <property type="match status" value="1"/>
</dbReference>
<keyword evidence="7" id="KW-0732">Signal</keyword>
<dbReference type="InterPro" id="IPR024079">
    <property type="entry name" value="MetalloPept_cat_dom_sf"/>
</dbReference>
<proteinExistence type="predicted"/>
<dbReference type="Proteomes" id="UP001107558">
    <property type="component" value="Chromosome 3"/>
</dbReference>